<comment type="caution">
    <text evidence="3">The sequence shown here is derived from an EMBL/GenBank/DDBJ whole genome shotgun (WGS) entry which is preliminary data.</text>
</comment>
<feature type="domain" description="Flavinylation-associated cytochrome" evidence="2">
    <location>
        <begin position="14"/>
        <end position="76"/>
    </location>
</feature>
<keyword evidence="1" id="KW-1133">Transmembrane helix</keyword>
<evidence type="ECO:0000259" key="2">
    <source>
        <dbReference type="Pfam" id="PF14358"/>
    </source>
</evidence>
<feature type="transmembrane region" description="Helical" evidence="1">
    <location>
        <begin position="12"/>
        <end position="37"/>
    </location>
</feature>
<organism evidence="3 4">
    <name type="scientific">Alcanivorax sediminis</name>
    <dbReference type="NCBI Taxonomy" id="2663008"/>
    <lineage>
        <taxon>Bacteria</taxon>
        <taxon>Pseudomonadati</taxon>
        <taxon>Pseudomonadota</taxon>
        <taxon>Gammaproteobacteria</taxon>
        <taxon>Oceanospirillales</taxon>
        <taxon>Alcanivoracaceae</taxon>
        <taxon>Alcanivorax</taxon>
    </lineage>
</organism>
<gene>
    <name evidence="3" type="ORF">GFN93_03090</name>
</gene>
<protein>
    <submittedName>
        <fullName evidence="3">DUF4405 domain-containing protein</fullName>
    </submittedName>
</protein>
<name>A0A6N7LPT4_9GAMM</name>
<proteinExistence type="predicted"/>
<evidence type="ECO:0000256" key="1">
    <source>
        <dbReference type="SAM" id="Phobius"/>
    </source>
</evidence>
<dbReference type="AlphaFoldDB" id="A0A6N7LPT4"/>
<keyword evidence="1" id="KW-0472">Membrane</keyword>
<sequence>MEQDTMKHQKIVKLIDLISFLALVAMMVTGLLIEYSLPPGSGRSELLGLTRHGWGEWHYYASLLFLALISTHLFTHRGFIKAVIMGRPQGVHGYRIWLALAAAIVLVLFLLAMVIG</sequence>
<keyword evidence="1" id="KW-0812">Transmembrane</keyword>
<feature type="transmembrane region" description="Helical" evidence="1">
    <location>
        <begin position="57"/>
        <end position="75"/>
    </location>
</feature>
<feature type="transmembrane region" description="Helical" evidence="1">
    <location>
        <begin position="96"/>
        <end position="115"/>
    </location>
</feature>
<dbReference type="Proteomes" id="UP000469421">
    <property type="component" value="Unassembled WGS sequence"/>
</dbReference>
<accession>A0A6N7LPT4</accession>
<evidence type="ECO:0000313" key="3">
    <source>
        <dbReference type="EMBL" id="MQX52217.1"/>
    </source>
</evidence>
<reference evidence="3 4" key="1">
    <citation type="submission" date="2019-10" db="EMBL/GenBank/DDBJ databases">
        <title>Alcanivorax sp.PA15-N-34 draft genome sequence.</title>
        <authorList>
            <person name="Liao X."/>
            <person name="Shao Z."/>
        </authorList>
    </citation>
    <scope>NUCLEOTIDE SEQUENCE [LARGE SCALE GENOMIC DNA]</scope>
    <source>
        <strain evidence="3 4">PA15-N-34</strain>
    </source>
</reference>
<dbReference type="Pfam" id="PF14358">
    <property type="entry name" value="DUF4405"/>
    <property type="match status" value="1"/>
</dbReference>
<evidence type="ECO:0000313" key="4">
    <source>
        <dbReference type="Proteomes" id="UP000469421"/>
    </source>
</evidence>
<dbReference type="InterPro" id="IPR025517">
    <property type="entry name" value="DUF4405"/>
</dbReference>
<dbReference type="EMBL" id="WIRE01000001">
    <property type="protein sequence ID" value="MQX52217.1"/>
    <property type="molecule type" value="Genomic_DNA"/>
</dbReference>
<keyword evidence="4" id="KW-1185">Reference proteome</keyword>